<dbReference type="PANTHER" id="PTHR42760">
    <property type="entry name" value="SHORT-CHAIN DEHYDROGENASES/REDUCTASES FAMILY MEMBER"/>
    <property type="match status" value="1"/>
</dbReference>
<dbReference type="InterPro" id="IPR036291">
    <property type="entry name" value="NAD(P)-bd_dom_sf"/>
</dbReference>
<dbReference type="PRINTS" id="PR00081">
    <property type="entry name" value="GDHRDH"/>
</dbReference>
<evidence type="ECO:0000313" key="3">
    <source>
        <dbReference type="Proteomes" id="UP001160390"/>
    </source>
</evidence>
<protein>
    <submittedName>
        <fullName evidence="2">Uncharacterized protein</fullName>
    </submittedName>
</protein>
<feature type="non-terminal residue" evidence="2">
    <location>
        <position position="280"/>
    </location>
</feature>
<proteinExistence type="inferred from homology"/>
<evidence type="ECO:0000313" key="2">
    <source>
        <dbReference type="EMBL" id="CAI6091352.1"/>
    </source>
</evidence>
<dbReference type="SUPFAM" id="SSF51735">
    <property type="entry name" value="NAD(P)-binding Rossmann-fold domains"/>
    <property type="match status" value="1"/>
</dbReference>
<dbReference type="Pfam" id="PF00106">
    <property type="entry name" value="adh_short"/>
    <property type="match status" value="1"/>
</dbReference>
<dbReference type="InterPro" id="IPR002347">
    <property type="entry name" value="SDR_fam"/>
</dbReference>
<dbReference type="AlphaFoldDB" id="A0AA35Q4G5"/>
<organism evidence="2 3">
    <name type="scientific">Clonostachys chloroleuca</name>
    <dbReference type="NCBI Taxonomy" id="1926264"/>
    <lineage>
        <taxon>Eukaryota</taxon>
        <taxon>Fungi</taxon>
        <taxon>Dikarya</taxon>
        <taxon>Ascomycota</taxon>
        <taxon>Pezizomycotina</taxon>
        <taxon>Sordariomycetes</taxon>
        <taxon>Hypocreomycetidae</taxon>
        <taxon>Hypocreales</taxon>
        <taxon>Bionectriaceae</taxon>
        <taxon>Clonostachys</taxon>
    </lineage>
</organism>
<keyword evidence="3" id="KW-1185">Reference proteome</keyword>
<name>A0AA35Q4G5_9HYPO</name>
<feature type="non-terminal residue" evidence="2">
    <location>
        <position position="1"/>
    </location>
</feature>
<dbReference type="GO" id="GO:0016616">
    <property type="term" value="F:oxidoreductase activity, acting on the CH-OH group of donors, NAD or NADP as acceptor"/>
    <property type="evidence" value="ECO:0007669"/>
    <property type="project" value="TreeGrafter"/>
</dbReference>
<sequence>VALVTGSASGIGRAVAHIFVEEGCTRLILADLDEGGLSTVAEELKKLNPEVKTCLCLCDVSSETDVQKMIDDGVKAFGAIHYAVNNAGVASQPRVKTHELEVEAWDRVQNINGRGTWLCQRAEIRQMLSQEPNLSMRCELKNGNKPVHPLNEEQSSTCRQFSLSQHRLQMGQQFQELTQEKYSSSKASVNGMTKTDAITYAKDGIRVNSVCPGSTLTPLLEVGLKNGTYSPNIVDAIPFGRLGRPDEIAQGIVFLASERASFITGESLVIDGGSLSYYHF</sequence>
<reference evidence="2" key="1">
    <citation type="submission" date="2023-01" db="EMBL/GenBank/DDBJ databases">
        <authorList>
            <person name="Piombo E."/>
        </authorList>
    </citation>
    <scope>NUCLEOTIDE SEQUENCE</scope>
</reference>
<evidence type="ECO:0000256" key="1">
    <source>
        <dbReference type="ARBA" id="ARBA00006484"/>
    </source>
</evidence>
<dbReference type="CDD" id="cd05233">
    <property type="entry name" value="SDR_c"/>
    <property type="match status" value="1"/>
</dbReference>
<accession>A0AA35Q4G5</accession>
<gene>
    <name evidence="2" type="ORF">CCHLO57077_00018789</name>
</gene>
<dbReference type="Pfam" id="PF13561">
    <property type="entry name" value="adh_short_C2"/>
    <property type="match status" value="1"/>
</dbReference>
<dbReference type="EMBL" id="CABFNP030001109">
    <property type="protein sequence ID" value="CAI6091352.1"/>
    <property type="molecule type" value="Genomic_DNA"/>
</dbReference>
<dbReference type="Gene3D" id="3.40.50.720">
    <property type="entry name" value="NAD(P)-binding Rossmann-like Domain"/>
    <property type="match status" value="1"/>
</dbReference>
<comment type="caution">
    <text evidence="2">The sequence shown here is derived from an EMBL/GenBank/DDBJ whole genome shotgun (WGS) entry which is preliminary data.</text>
</comment>
<dbReference type="Proteomes" id="UP001160390">
    <property type="component" value="Unassembled WGS sequence"/>
</dbReference>
<comment type="similarity">
    <text evidence="1">Belongs to the short-chain dehydrogenases/reductases (SDR) family.</text>
</comment>